<evidence type="ECO:0000259" key="1">
    <source>
        <dbReference type="Pfam" id="PF02627"/>
    </source>
</evidence>
<gene>
    <name evidence="2" type="ORF">RM877_26675</name>
</gene>
<reference evidence="3" key="1">
    <citation type="submission" date="2023-07" db="EMBL/GenBank/DDBJ databases">
        <title>30 novel species of actinomycetes from the DSMZ collection.</title>
        <authorList>
            <person name="Nouioui I."/>
        </authorList>
    </citation>
    <scope>NUCLEOTIDE SEQUENCE [LARGE SCALE GENOMIC DNA]</scope>
    <source>
        <strain evidence="3">DSM 41981</strain>
    </source>
</reference>
<comment type="caution">
    <text evidence="2">The sequence shown here is derived from an EMBL/GenBank/DDBJ whole genome shotgun (WGS) entry which is preliminary data.</text>
</comment>
<evidence type="ECO:0000313" key="3">
    <source>
        <dbReference type="Proteomes" id="UP001183535"/>
    </source>
</evidence>
<dbReference type="SUPFAM" id="SSF69118">
    <property type="entry name" value="AhpD-like"/>
    <property type="match status" value="1"/>
</dbReference>
<dbReference type="PANTHER" id="PTHR34846:SF11">
    <property type="entry name" value="4-CARBOXYMUCONOLACTONE DECARBOXYLASE FAMILY PROTEIN (AFU_ORTHOLOGUE AFUA_6G11590)"/>
    <property type="match status" value="1"/>
</dbReference>
<sequence length="186" mass="19841">MTPRIPCLGPEALPESLRALDEGRIINLFKVLAHAPNAVEPIARVAAALLASGGLDPVDRELVILTCATRYESAYEWAQHIPLSRAAGVTDAQRDAVRAGDHGASVLSPAQRGLVAFAAAAADRPEVSDAVYAGASRHYDDEQLVETLILVGFYFLVARVSTVVGLEIDAPEGEDVLRMARLMRDG</sequence>
<proteinExistence type="predicted"/>
<dbReference type="Pfam" id="PF02627">
    <property type="entry name" value="CMD"/>
    <property type="match status" value="1"/>
</dbReference>
<dbReference type="Proteomes" id="UP001183535">
    <property type="component" value="Unassembled WGS sequence"/>
</dbReference>
<feature type="domain" description="Carboxymuconolactone decarboxylase-like" evidence="1">
    <location>
        <begin position="38"/>
        <end position="98"/>
    </location>
</feature>
<organism evidence="2 3">
    <name type="scientific">Streptomyces doudnae</name>
    <dbReference type="NCBI Taxonomy" id="3075536"/>
    <lineage>
        <taxon>Bacteria</taxon>
        <taxon>Bacillati</taxon>
        <taxon>Actinomycetota</taxon>
        <taxon>Actinomycetes</taxon>
        <taxon>Kitasatosporales</taxon>
        <taxon>Streptomycetaceae</taxon>
        <taxon>Streptomyces</taxon>
    </lineage>
</organism>
<protein>
    <submittedName>
        <fullName evidence="2">Carboxymuconolactone decarboxylase family protein</fullName>
    </submittedName>
</protein>
<dbReference type="InterPro" id="IPR003779">
    <property type="entry name" value="CMD-like"/>
</dbReference>
<dbReference type="PANTHER" id="PTHR34846">
    <property type="entry name" value="4-CARBOXYMUCONOLACTONE DECARBOXYLASE FAMILY PROTEIN (AFU_ORTHOLOGUE AFUA_6G11590)"/>
    <property type="match status" value="1"/>
</dbReference>
<dbReference type="RefSeq" id="WP_093832979.1">
    <property type="nucleotide sequence ID" value="NZ_JAVRES010000016.1"/>
</dbReference>
<dbReference type="EMBL" id="JAVRES010000016">
    <property type="protein sequence ID" value="MDT0438274.1"/>
    <property type="molecule type" value="Genomic_DNA"/>
</dbReference>
<evidence type="ECO:0000313" key="2">
    <source>
        <dbReference type="EMBL" id="MDT0438274.1"/>
    </source>
</evidence>
<dbReference type="AlphaFoldDB" id="A0ABD5EV90"/>
<dbReference type="Gene3D" id="1.20.1290.10">
    <property type="entry name" value="AhpD-like"/>
    <property type="match status" value="1"/>
</dbReference>
<dbReference type="InterPro" id="IPR029032">
    <property type="entry name" value="AhpD-like"/>
</dbReference>
<keyword evidence="3" id="KW-1185">Reference proteome</keyword>
<name>A0ABD5EV90_9ACTN</name>
<accession>A0ABD5EV90</accession>